<dbReference type="InterPro" id="IPR001753">
    <property type="entry name" value="Enoyl-CoA_hydra/iso"/>
</dbReference>
<dbReference type="Proteomes" id="UP000245942">
    <property type="component" value="Unassembled WGS sequence"/>
</dbReference>
<dbReference type="Gene3D" id="3.90.226.10">
    <property type="entry name" value="2-enoyl-CoA Hydratase, Chain A, domain 1"/>
    <property type="match status" value="1"/>
</dbReference>
<accession>A0A316UFR5</accession>
<comment type="similarity">
    <text evidence="1">Belongs to the enoyl-CoA hydratase/isomerase family.</text>
</comment>
<dbReference type="SUPFAM" id="SSF52096">
    <property type="entry name" value="ClpP/crotonase"/>
    <property type="match status" value="1"/>
</dbReference>
<evidence type="ECO:0000256" key="1">
    <source>
        <dbReference type="ARBA" id="ARBA00005254"/>
    </source>
</evidence>
<keyword evidence="3" id="KW-1185">Reference proteome</keyword>
<dbReference type="CDD" id="cd06558">
    <property type="entry name" value="crotonase-like"/>
    <property type="match status" value="1"/>
</dbReference>
<protein>
    <submittedName>
        <fullName evidence="2">ClpP/crotonase</fullName>
    </submittedName>
</protein>
<proteinExistence type="inferred from homology"/>
<dbReference type="PANTHER" id="PTHR43684">
    <property type="match status" value="1"/>
</dbReference>
<dbReference type="GeneID" id="37012522"/>
<dbReference type="AlphaFoldDB" id="A0A316UFR5"/>
<dbReference type="STRING" id="1684307.A0A316UFR5"/>
<evidence type="ECO:0000313" key="2">
    <source>
        <dbReference type="EMBL" id="PWN24102.1"/>
    </source>
</evidence>
<name>A0A316UFR5_9BASI</name>
<reference evidence="2 3" key="1">
    <citation type="journal article" date="2018" name="Mol. Biol. Evol.">
        <title>Broad Genomic Sampling Reveals a Smut Pathogenic Ancestry of the Fungal Clade Ustilaginomycotina.</title>
        <authorList>
            <person name="Kijpornyongpan T."/>
            <person name="Mondo S.J."/>
            <person name="Barry K."/>
            <person name="Sandor L."/>
            <person name="Lee J."/>
            <person name="Lipzen A."/>
            <person name="Pangilinan J."/>
            <person name="LaButti K."/>
            <person name="Hainaut M."/>
            <person name="Henrissat B."/>
            <person name="Grigoriev I.V."/>
            <person name="Spatafora J.W."/>
            <person name="Aime M.C."/>
        </authorList>
    </citation>
    <scope>NUCLEOTIDE SEQUENCE [LARGE SCALE GENOMIC DNA]</scope>
    <source>
        <strain evidence="2 3">MCA 4718</strain>
    </source>
</reference>
<gene>
    <name evidence="2" type="ORF">BCV69DRAFT_265583</name>
</gene>
<dbReference type="InterPro" id="IPR051053">
    <property type="entry name" value="ECH/Chromodomain_protein"/>
</dbReference>
<dbReference type="EMBL" id="KZ819321">
    <property type="protein sequence ID" value="PWN24102.1"/>
    <property type="molecule type" value="Genomic_DNA"/>
</dbReference>
<dbReference type="PANTHER" id="PTHR43684:SF4">
    <property type="entry name" value="ENOYL-COA HYDRATASE_ISOMERASE FAMILY PROTEIN (AFU_ORTHOLOGUE AFUA_1G01890)"/>
    <property type="match status" value="1"/>
</dbReference>
<dbReference type="Pfam" id="PF00378">
    <property type="entry name" value="ECH_1"/>
    <property type="match status" value="1"/>
</dbReference>
<organism evidence="2 3">
    <name type="scientific">Pseudomicrostroma glucosiphilum</name>
    <dbReference type="NCBI Taxonomy" id="1684307"/>
    <lineage>
        <taxon>Eukaryota</taxon>
        <taxon>Fungi</taxon>
        <taxon>Dikarya</taxon>
        <taxon>Basidiomycota</taxon>
        <taxon>Ustilaginomycotina</taxon>
        <taxon>Exobasidiomycetes</taxon>
        <taxon>Microstromatales</taxon>
        <taxon>Microstromatales incertae sedis</taxon>
        <taxon>Pseudomicrostroma</taxon>
    </lineage>
</organism>
<evidence type="ECO:0000313" key="3">
    <source>
        <dbReference type="Proteomes" id="UP000245942"/>
    </source>
</evidence>
<dbReference type="OrthoDB" id="2018133at2759"/>
<sequence>MSILHNPHPPIEAVDPSTFDYAAYDFEHVTAVLGQAASSSLPSSSSSQPQPAAGVLLITLNRPQQLNAFTNQQCHSLSFLFELADRDERVKVVVLTGAGKAFCAGVSNDDAFGVSSALSSPLVQHRDGGGQLVLAILSCRKLVIAAINGVAVGIGLTMTFPADIRICAEEARVGVPFVKRGIACDAVSSYMLPRLIGWSRASRLILTGDLVKASDRSIEDLFYSLHPAREVLPRTLELAERLSKENSVTSVALCKSQLWRGATTPEGVHLEESKGLAWCALYGDAREGVGSFMAKRPVDFKGTLGELTSQGWYPWWSAANVKEGCTRGKEGKL</sequence>
<dbReference type="RefSeq" id="XP_025351262.1">
    <property type="nucleotide sequence ID" value="XM_025490788.1"/>
</dbReference>
<dbReference type="InterPro" id="IPR029045">
    <property type="entry name" value="ClpP/crotonase-like_dom_sf"/>
</dbReference>